<feature type="compositionally biased region" description="Low complexity" evidence="1">
    <location>
        <begin position="205"/>
        <end position="215"/>
    </location>
</feature>
<protein>
    <submittedName>
        <fullName evidence="2">Uncharacterized protein</fullName>
    </submittedName>
</protein>
<comment type="caution">
    <text evidence="2">The sequence shown here is derived from an EMBL/GenBank/DDBJ whole genome shotgun (WGS) entry which is preliminary data.</text>
</comment>
<keyword evidence="3" id="KW-1185">Reference proteome</keyword>
<dbReference type="AlphaFoldDB" id="A0A395IHM8"/>
<evidence type="ECO:0000313" key="2">
    <source>
        <dbReference type="EMBL" id="RAL59720.1"/>
    </source>
</evidence>
<sequence length="215" mass="23396">MDSGSQLDEMGYRGGLGSGSAMAMGEVGMGYRGTPPPGPGMNRGPGQLRGGPSPAPSRAYDVSPLDEDFEQAMPQEFPSNGGFNDAPVSRYGNQPYPPQPSRQFSNESLGPLNPGRSYTSPQNGGYRGPQERGFNDRSPVPIQQPVFGQEWDEYNQGSQRNMTRSPPQQQTPAYPGYKPYSPEPEPPTYPGYKPYSPDPEPPTYPGYKPYTPAPR</sequence>
<gene>
    <name evidence="2" type="ORF">DID88_000352</name>
</gene>
<evidence type="ECO:0000313" key="3">
    <source>
        <dbReference type="Proteomes" id="UP000249056"/>
    </source>
</evidence>
<proteinExistence type="predicted"/>
<reference evidence="2 3" key="1">
    <citation type="submission" date="2018-06" db="EMBL/GenBank/DDBJ databases">
        <title>Genome Sequence of the Brown Rot Fungal Pathogen Monilinia fructigena.</title>
        <authorList>
            <person name="Landi L."/>
            <person name="De Miccolis Angelini R.M."/>
            <person name="Pollastro S."/>
            <person name="Abate D."/>
            <person name="Faretra F."/>
            <person name="Romanazzi G."/>
        </authorList>
    </citation>
    <scope>NUCLEOTIDE SEQUENCE [LARGE SCALE GENOMIC DNA]</scope>
    <source>
        <strain evidence="2 3">Mfrg269</strain>
    </source>
</reference>
<dbReference type="Proteomes" id="UP000249056">
    <property type="component" value="Unassembled WGS sequence"/>
</dbReference>
<accession>A0A395IHM8</accession>
<feature type="region of interest" description="Disordered" evidence="1">
    <location>
        <begin position="1"/>
        <end position="215"/>
    </location>
</feature>
<name>A0A395IHM8_9HELO</name>
<organism evidence="2 3">
    <name type="scientific">Monilinia fructigena</name>
    <dbReference type="NCBI Taxonomy" id="38457"/>
    <lineage>
        <taxon>Eukaryota</taxon>
        <taxon>Fungi</taxon>
        <taxon>Dikarya</taxon>
        <taxon>Ascomycota</taxon>
        <taxon>Pezizomycotina</taxon>
        <taxon>Leotiomycetes</taxon>
        <taxon>Helotiales</taxon>
        <taxon>Sclerotiniaceae</taxon>
        <taxon>Monilinia</taxon>
    </lineage>
</organism>
<feature type="compositionally biased region" description="Polar residues" evidence="1">
    <location>
        <begin position="155"/>
        <end position="172"/>
    </location>
</feature>
<dbReference type="OrthoDB" id="5401332at2759"/>
<evidence type="ECO:0000256" key="1">
    <source>
        <dbReference type="SAM" id="MobiDB-lite"/>
    </source>
</evidence>
<dbReference type="EMBL" id="QKRW01000049">
    <property type="protein sequence ID" value="RAL59720.1"/>
    <property type="molecule type" value="Genomic_DNA"/>
</dbReference>